<feature type="transmembrane region" description="Helical" evidence="14">
    <location>
        <begin position="366"/>
        <end position="385"/>
    </location>
</feature>
<dbReference type="Gene3D" id="1.20.1530.20">
    <property type="match status" value="1"/>
</dbReference>
<feature type="transmembrane region" description="Helical" evidence="14">
    <location>
        <begin position="252"/>
        <end position="271"/>
    </location>
</feature>
<comment type="function">
    <text evidence="1">May function as sodium-coupled metabolite transporter across the chloroplast envelope.</text>
</comment>
<dbReference type="GeneID" id="110723261"/>
<dbReference type="GO" id="GO:0016020">
    <property type="term" value="C:membrane"/>
    <property type="evidence" value="ECO:0007669"/>
    <property type="project" value="UniProtKB-SubCell"/>
</dbReference>
<dbReference type="EnsemblPlants" id="AUR62034504-RA">
    <property type="protein sequence ID" value="AUR62034504-RA:cds"/>
    <property type="gene ID" value="AUR62034504"/>
</dbReference>
<comment type="subcellular location">
    <subcellularLocation>
        <location evidence="3">Membrane</location>
        <topology evidence="3">Multi-pass membrane protein</topology>
    </subcellularLocation>
    <subcellularLocation>
        <location evidence="2">Plastid</location>
        <location evidence="2">Chloroplast envelope</location>
    </subcellularLocation>
</comment>
<dbReference type="OMA" id="LPIMIYH"/>
<evidence type="ECO:0000256" key="2">
    <source>
        <dbReference type="ARBA" id="ARBA00004119"/>
    </source>
</evidence>
<evidence type="ECO:0000256" key="1">
    <source>
        <dbReference type="ARBA" id="ARBA00003198"/>
    </source>
</evidence>
<comment type="similarity">
    <text evidence="4">Belongs to the bile acid:sodium symporter (BASS) (TC 2.A.28) family.</text>
</comment>
<feature type="transmembrane region" description="Helical" evidence="14">
    <location>
        <begin position="397"/>
        <end position="421"/>
    </location>
</feature>
<sequence length="432" mass="45888">MAGTVKALNYKISVSPSNSHSLLLPSIPAQLTLFNSQLPKINLCLNPFHSIRNPLVLHLQSRYQLSSIRATAASSDSADNGEGKQSGDALKWARPLIEIASNNFLPLALIGGVFLGLANPGLGCAADRYYMSKLSTFCIFIISGLTLRSQEIGAATKAWPVGIFGLASILLLTPAFARIILLLNLQPPEFVTGLALFACMPTTLSSGVSLTQLAGGNFALALAMTVISNLLGILVVPFTITKYVAAGVGISIPTNQLLRSLVITLLIPLILGKIVRELFKGVADFADSNRKLLSNMSALFLGFVPWIQVSKSRSLLLTVNPTSFLLAIGLGVLLHIILLAFNALSIKILSSVSGGSKSVFYNRKNAIALLLVASQKTLPVMVAVVDQLGSAMGAPGLLILPCVAAHINQIILDSFFVNFLLQRDHVPLAKEA</sequence>
<dbReference type="RefSeq" id="XP_021758296.1">
    <property type="nucleotide sequence ID" value="XM_021902604.1"/>
</dbReference>
<evidence type="ECO:0000256" key="11">
    <source>
        <dbReference type="ARBA" id="ARBA00023136"/>
    </source>
</evidence>
<dbReference type="PANTHER" id="PTHR18640:SF10">
    <property type="entry name" value="SODIUM_METABOLITE COTRANSPORTER BASS4, CHLOROPLASTIC-RELATED"/>
    <property type="match status" value="1"/>
</dbReference>
<dbReference type="PANTHER" id="PTHR18640">
    <property type="entry name" value="SOLUTE CARRIER FAMILY 10 MEMBER 7"/>
    <property type="match status" value="1"/>
</dbReference>
<evidence type="ECO:0000256" key="7">
    <source>
        <dbReference type="ARBA" id="ARBA00022640"/>
    </source>
</evidence>
<evidence type="ECO:0000313" key="15">
    <source>
        <dbReference type="EnsemblPlants" id="AUR62034504-RA:cds"/>
    </source>
</evidence>
<evidence type="ECO:0000256" key="10">
    <source>
        <dbReference type="ARBA" id="ARBA00022989"/>
    </source>
</evidence>
<dbReference type="KEGG" id="cqi:110723261"/>
<name>A0A803MSF3_CHEQI</name>
<organism evidence="15 16">
    <name type="scientific">Chenopodium quinoa</name>
    <name type="common">Quinoa</name>
    <dbReference type="NCBI Taxonomy" id="63459"/>
    <lineage>
        <taxon>Eukaryota</taxon>
        <taxon>Viridiplantae</taxon>
        <taxon>Streptophyta</taxon>
        <taxon>Embryophyta</taxon>
        <taxon>Tracheophyta</taxon>
        <taxon>Spermatophyta</taxon>
        <taxon>Magnoliopsida</taxon>
        <taxon>eudicotyledons</taxon>
        <taxon>Gunneridae</taxon>
        <taxon>Pentapetalae</taxon>
        <taxon>Caryophyllales</taxon>
        <taxon>Chenopodiaceae</taxon>
        <taxon>Chenopodioideae</taxon>
        <taxon>Atripliceae</taxon>
        <taxon>Chenopodium</taxon>
    </lineage>
</organism>
<keyword evidence="5" id="KW-0813">Transport</keyword>
<dbReference type="FunFam" id="1.20.1530.20:FF:000021">
    <property type="entry name" value="Probable sodium/metabolite cotransporter BASS4, chloroplastic"/>
    <property type="match status" value="1"/>
</dbReference>
<dbReference type="GO" id="GO:0009941">
    <property type="term" value="C:chloroplast envelope"/>
    <property type="evidence" value="ECO:0007669"/>
    <property type="project" value="UniProtKB-SubCell"/>
</dbReference>
<accession>A0A803MSF3</accession>
<feature type="transmembrane region" description="Helical" evidence="14">
    <location>
        <begin position="324"/>
        <end position="345"/>
    </location>
</feature>
<feature type="transmembrane region" description="Helical" evidence="14">
    <location>
        <begin position="292"/>
        <end position="309"/>
    </location>
</feature>
<keyword evidence="9" id="KW-0809">Transit peptide</keyword>
<dbReference type="InterPro" id="IPR016833">
    <property type="entry name" value="Put_Na-Bile_cotransptr"/>
</dbReference>
<dbReference type="OrthoDB" id="188035at2759"/>
<evidence type="ECO:0000256" key="5">
    <source>
        <dbReference type="ARBA" id="ARBA00022448"/>
    </source>
</evidence>
<reference evidence="15" key="2">
    <citation type="submission" date="2021-03" db="UniProtKB">
        <authorList>
            <consortium name="EnsemblPlants"/>
        </authorList>
    </citation>
    <scope>IDENTIFICATION</scope>
</reference>
<dbReference type="Gramene" id="AUR62034504-RA">
    <property type="protein sequence ID" value="AUR62034504-RA:cds"/>
    <property type="gene ID" value="AUR62034504"/>
</dbReference>
<keyword evidence="16" id="KW-1185">Reference proteome</keyword>
<dbReference type="AlphaFoldDB" id="A0A803MSF3"/>
<feature type="transmembrane region" description="Helical" evidence="14">
    <location>
        <begin position="129"/>
        <end position="147"/>
    </location>
</feature>
<evidence type="ECO:0000256" key="14">
    <source>
        <dbReference type="SAM" id="Phobius"/>
    </source>
</evidence>
<evidence type="ECO:0000256" key="8">
    <source>
        <dbReference type="ARBA" id="ARBA00022692"/>
    </source>
</evidence>
<keyword evidence="8 14" id="KW-0812">Transmembrane</keyword>
<dbReference type="SMR" id="A0A803MSF3"/>
<feature type="transmembrane region" description="Helical" evidence="14">
    <location>
        <begin position="190"/>
        <end position="211"/>
    </location>
</feature>
<keyword evidence="10 14" id="KW-1133">Transmembrane helix</keyword>
<gene>
    <name evidence="15" type="primary">LOC110723261</name>
</gene>
<keyword evidence="6" id="KW-0150">Chloroplast</keyword>
<keyword evidence="11 14" id="KW-0472">Membrane</keyword>
<evidence type="ECO:0000256" key="4">
    <source>
        <dbReference type="ARBA" id="ARBA00006528"/>
    </source>
</evidence>
<dbReference type="Proteomes" id="UP000596660">
    <property type="component" value="Unplaced"/>
</dbReference>
<keyword evidence="7" id="KW-0934">Plastid</keyword>
<proteinExistence type="inferred from homology"/>
<dbReference type="InterPro" id="IPR038770">
    <property type="entry name" value="Na+/solute_symporter_sf"/>
</dbReference>
<evidence type="ECO:0000256" key="9">
    <source>
        <dbReference type="ARBA" id="ARBA00022946"/>
    </source>
</evidence>
<feature type="transmembrane region" description="Helical" evidence="14">
    <location>
        <begin position="159"/>
        <end position="184"/>
    </location>
</feature>
<feature type="transmembrane region" description="Helical" evidence="14">
    <location>
        <begin position="218"/>
        <end position="240"/>
    </location>
</feature>
<evidence type="ECO:0000313" key="16">
    <source>
        <dbReference type="Proteomes" id="UP000596660"/>
    </source>
</evidence>
<evidence type="ECO:0000256" key="13">
    <source>
        <dbReference type="ARBA" id="ARBA00076034"/>
    </source>
</evidence>
<dbReference type="Pfam" id="PF13593">
    <property type="entry name" value="SBF_like"/>
    <property type="match status" value="1"/>
</dbReference>
<evidence type="ECO:0000256" key="12">
    <source>
        <dbReference type="ARBA" id="ARBA00067138"/>
    </source>
</evidence>
<evidence type="ECO:0000256" key="6">
    <source>
        <dbReference type="ARBA" id="ARBA00022528"/>
    </source>
</evidence>
<feature type="transmembrane region" description="Helical" evidence="14">
    <location>
        <begin position="104"/>
        <end position="123"/>
    </location>
</feature>
<evidence type="ECO:0000256" key="3">
    <source>
        <dbReference type="ARBA" id="ARBA00004141"/>
    </source>
</evidence>
<protein>
    <recommendedName>
        <fullName evidence="12">Probable sodium/metabolite cotransporter BASS4, chloroplastic</fullName>
    </recommendedName>
    <alternativeName>
        <fullName evidence="13">Bile acid-sodium symporter family protein 4</fullName>
    </alternativeName>
</protein>
<reference evidence="15" key="1">
    <citation type="journal article" date="2017" name="Nature">
        <title>The genome of Chenopodium quinoa.</title>
        <authorList>
            <person name="Jarvis D.E."/>
            <person name="Ho Y.S."/>
            <person name="Lightfoot D.J."/>
            <person name="Schmoeckel S.M."/>
            <person name="Li B."/>
            <person name="Borm T.J.A."/>
            <person name="Ohyanagi H."/>
            <person name="Mineta K."/>
            <person name="Michell C.T."/>
            <person name="Saber N."/>
            <person name="Kharbatia N.M."/>
            <person name="Rupper R.R."/>
            <person name="Sharp A.R."/>
            <person name="Dally N."/>
            <person name="Boughton B.A."/>
            <person name="Woo Y.H."/>
            <person name="Gao G."/>
            <person name="Schijlen E.G.W.M."/>
            <person name="Guo X."/>
            <person name="Momin A.A."/>
            <person name="Negrao S."/>
            <person name="Al-Babili S."/>
            <person name="Gehring C."/>
            <person name="Roessner U."/>
            <person name="Jung C."/>
            <person name="Murphy K."/>
            <person name="Arold S.T."/>
            <person name="Gojobori T."/>
            <person name="van der Linden C.G."/>
            <person name="van Loo E.N."/>
            <person name="Jellen E.N."/>
            <person name="Maughan P.J."/>
            <person name="Tester M."/>
        </authorList>
    </citation>
    <scope>NUCLEOTIDE SEQUENCE [LARGE SCALE GENOMIC DNA]</scope>
    <source>
        <strain evidence="15">cv. PI 614886</strain>
    </source>
</reference>